<keyword evidence="2" id="KW-0812">Transmembrane</keyword>
<comment type="caution">
    <text evidence="3">The sequence shown here is derived from an EMBL/GenBank/DDBJ whole genome shotgun (WGS) entry which is preliminary data.</text>
</comment>
<proteinExistence type="predicted"/>
<feature type="compositionally biased region" description="Polar residues" evidence="1">
    <location>
        <begin position="19"/>
        <end position="31"/>
    </location>
</feature>
<evidence type="ECO:0000256" key="2">
    <source>
        <dbReference type="SAM" id="Phobius"/>
    </source>
</evidence>
<organism evidence="3 4">
    <name type="scientific">Paecilomyces lecythidis</name>
    <dbReference type="NCBI Taxonomy" id="3004212"/>
    <lineage>
        <taxon>Eukaryota</taxon>
        <taxon>Fungi</taxon>
        <taxon>Dikarya</taxon>
        <taxon>Ascomycota</taxon>
        <taxon>Pezizomycotina</taxon>
        <taxon>Eurotiomycetes</taxon>
        <taxon>Eurotiomycetidae</taxon>
        <taxon>Eurotiales</taxon>
        <taxon>Thermoascaceae</taxon>
        <taxon>Paecilomyces</taxon>
    </lineage>
</organism>
<keyword evidence="4" id="KW-1185">Reference proteome</keyword>
<name>A0ABR3WP71_9EURO</name>
<dbReference type="Proteomes" id="UP001583193">
    <property type="component" value="Unassembled WGS sequence"/>
</dbReference>
<dbReference type="EMBL" id="JAVDPF010000060">
    <property type="protein sequence ID" value="KAL1865456.1"/>
    <property type="molecule type" value="Genomic_DNA"/>
</dbReference>
<feature type="region of interest" description="Disordered" evidence="1">
    <location>
        <begin position="1"/>
        <end position="31"/>
    </location>
</feature>
<dbReference type="PANTHER" id="PTHR13132">
    <property type="entry name" value="ALPHA- 1,6 -FUCOSYLTRANSFERASE"/>
    <property type="match status" value="1"/>
</dbReference>
<evidence type="ECO:0000256" key="1">
    <source>
        <dbReference type="SAM" id="MobiDB-lite"/>
    </source>
</evidence>
<keyword evidence="2" id="KW-1133">Transmembrane helix</keyword>
<evidence type="ECO:0000313" key="4">
    <source>
        <dbReference type="Proteomes" id="UP001583193"/>
    </source>
</evidence>
<evidence type="ECO:0000313" key="3">
    <source>
        <dbReference type="EMBL" id="KAL1865456.1"/>
    </source>
</evidence>
<feature type="transmembrane region" description="Helical" evidence="2">
    <location>
        <begin position="71"/>
        <end position="93"/>
    </location>
</feature>
<accession>A0ABR3WP71</accession>
<gene>
    <name evidence="3" type="ORF">Plec18167_009418</name>
</gene>
<reference evidence="3 4" key="1">
    <citation type="journal article" date="2024" name="IMA Fungus">
        <title>IMA Genome - F19 : A genome assembly and annotation guide to empower mycologists, including annotated draft genome sequences of Ceratocystis pirilliformis, Diaporthe australafricana, Fusarium ophioides, Paecilomyces lecythidis, and Sporothrix stenoceras.</title>
        <authorList>
            <person name="Aylward J."/>
            <person name="Wilson A.M."/>
            <person name="Visagie C.M."/>
            <person name="Spraker J."/>
            <person name="Barnes I."/>
            <person name="Buitendag C."/>
            <person name="Ceriani C."/>
            <person name="Del Mar Angel L."/>
            <person name="du Plessis D."/>
            <person name="Fuchs T."/>
            <person name="Gasser K."/>
            <person name="Kramer D."/>
            <person name="Li W."/>
            <person name="Munsamy K."/>
            <person name="Piso A."/>
            <person name="Price J.L."/>
            <person name="Sonnekus B."/>
            <person name="Thomas C."/>
            <person name="van der Nest A."/>
            <person name="van Dijk A."/>
            <person name="van Heerden A."/>
            <person name="van Vuuren N."/>
            <person name="Yilmaz N."/>
            <person name="Duong T.A."/>
            <person name="van der Merwe N.A."/>
            <person name="Wingfield M.J."/>
            <person name="Wingfield B.D."/>
        </authorList>
    </citation>
    <scope>NUCLEOTIDE SEQUENCE [LARGE SCALE GENOMIC DNA]</scope>
    <source>
        <strain evidence="3 4">CMW 18167</strain>
    </source>
</reference>
<sequence>MLLPSRGPPSGLSLRKTPTRSTFPETPSSQDNLRIPLVDSPLPSPGLPFLAAPPKGKKKFQPRWNRRIRRLLFYITALIVVFVVIEKAVVFLLSSESLDIVDFVPTGRDVYEIVGTEELPELPIPIAITGVQGKPKWTVSIPQDASFPLAPSEYARLCAQCEEISRSVAEMAGRSSPAGHHRPYYQKDPGFLDISDAAKQGLLPPLEDVQQRADIRKKQGDAASKVCKKSLTYVLQSDEAGFGKTLWGLWMSYGLARKEGRSFFVDDTNWAYGNYTSYFQLPPEPGCLPPPPRERVPCPHEAHHLVVSMATAPWIFGDSFQKQFEDRSKTGVERQKHIFSLLRTGYESLFRLDDEDASYLQSRVNELKSAVQANGGKQVGIHVRRGDLHPREFQYRDSYIPLEQYADAAGRMLESSLSRHHGKHSIDEARAASKLILASDDPDIYESSELSDAEKAQHLISLATKKTLDKASASQGQGQKSIDDNIGWEGGFFKDMFWSLGSSYTRRAGPPASKRHLGHMHVQEQMSISDNHHHAARNENALYLRKFIGRAYLLDLAVLSQTDMVVCGVSSMTCRLLAVIMGWDRAIKTSAWQNIDGSGHWNGMFW</sequence>
<dbReference type="PANTHER" id="PTHR13132:SF29">
    <property type="entry name" value="ALPHA-(1,6)-FUCOSYLTRANSFERASE"/>
    <property type="match status" value="1"/>
</dbReference>
<protein>
    <submittedName>
        <fullName evidence="3">Uncharacterized protein</fullName>
    </submittedName>
</protein>
<keyword evidence="2" id="KW-0472">Membrane</keyword>